<evidence type="ECO:0000313" key="2">
    <source>
        <dbReference type="EMBL" id="MCI80352.1"/>
    </source>
</evidence>
<reference evidence="2 3" key="1">
    <citation type="journal article" date="2018" name="Front. Plant Sci.">
        <title>Red Clover (Trifolium pratense) and Zigzag Clover (T. medium) - A Picture of Genomic Similarities and Differences.</title>
        <authorList>
            <person name="Dluhosova J."/>
            <person name="Istvanek J."/>
            <person name="Nedelnik J."/>
            <person name="Repkova J."/>
        </authorList>
    </citation>
    <scope>NUCLEOTIDE SEQUENCE [LARGE SCALE GENOMIC DNA]</scope>
    <source>
        <strain evidence="3">cv. 10/8</strain>
        <tissue evidence="2">Leaf</tissue>
    </source>
</reference>
<dbReference type="Proteomes" id="UP000265520">
    <property type="component" value="Unassembled WGS sequence"/>
</dbReference>
<organism evidence="2 3">
    <name type="scientific">Trifolium medium</name>
    <dbReference type="NCBI Taxonomy" id="97028"/>
    <lineage>
        <taxon>Eukaryota</taxon>
        <taxon>Viridiplantae</taxon>
        <taxon>Streptophyta</taxon>
        <taxon>Embryophyta</taxon>
        <taxon>Tracheophyta</taxon>
        <taxon>Spermatophyta</taxon>
        <taxon>Magnoliopsida</taxon>
        <taxon>eudicotyledons</taxon>
        <taxon>Gunneridae</taxon>
        <taxon>Pentapetalae</taxon>
        <taxon>rosids</taxon>
        <taxon>fabids</taxon>
        <taxon>Fabales</taxon>
        <taxon>Fabaceae</taxon>
        <taxon>Papilionoideae</taxon>
        <taxon>50 kb inversion clade</taxon>
        <taxon>NPAAA clade</taxon>
        <taxon>Hologalegina</taxon>
        <taxon>IRL clade</taxon>
        <taxon>Trifolieae</taxon>
        <taxon>Trifolium</taxon>
    </lineage>
</organism>
<evidence type="ECO:0000313" key="3">
    <source>
        <dbReference type="Proteomes" id="UP000265520"/>
    </source>
</evidence>
<comment type="caution">
    <text evidence="2">The sequence shown here is derived from an EMBL/GenBank/DDBJ whole genome shotgun (WGS) entry which is preliminary data.</text>
</comment>
<feature type="region of interest" description="Disordered" evidence="1">
    <location>
        <begin position="1"/>
        <end position="37"/>
    </location>
</feature>
<evidence type="ECO:0000256" key="1">
    <source>
        <dbReference type="SAM" id="MobiDB-lite"/>
    </source>
</evidence>
<feature type="compositionally biased region" description="Polar residues" evidence="1">
    <location>
        <begin position="1"/>
        <end position="17"/>
    </location>
</feature>
<proteinExistence type="predicted"/>
<name>A0A392UYY8_9FABA</name>
<dbReference type="EMBL" id="LXQA010994062">
    <property type="protein sequence ID" value="MCI80352.1"/>
    <property type="molecule type" value="Genomic_DNA"/>
</dbReference>
<accession>A0A392UYY8</accession>
<protein>
    <submittedName>
        <fullName evidence="2">Uncharacterized protein</fullName>
    </submittedName>
</protein>
<keyword evidence="3" id="KW-1185">Reference proteome</keyword>
<dbReference type="AlphaFoldDB" id="A0A392UYY8"/>
<sequence length="69" mass="7220">MSSGCKNGQKSTISQPCEQCPAPGSGGAALGADGSVKTCSPSSWLSWVQEMLRRAQEAGPERGLQLKWP</sequence>